<dbReference type="GeneID" id="36518292"/>
<dbReference type="EMBL" id="NDIQ01000022">
    <property type="protein sequence ID" value="PRT56924.1"/>
    <property type="molecule type" value="Genomic_DNA"/>
</dbReference>
<dbReference type="CDD" id="cd00405">
    <property type="entry name" value="PRAI"/>
    <property type="match status" value="1"/>
</dbReference>
<evidence type="ECO:0000313" key="11">
    <source>
        <dbReference type="Proteomes" id="UP000238350"/>
    </source>
</evidence>
<dbReference type="HAMAP" id="MF_00135">
    <property type="entry name" value="PRAI"/>
    <property type="match status" value="1"/>
</dbReference>
<keyword evidence="8 10" id="KW-0413">Isomerase</keyword>
<reference evidence="10 11" key="1">
    <citation type="submission" date="2017-04" db="EMBL/GenBank/DDBJ databases">
        <title>Genome sequencing of [Candida] sorbophila.</title>
        <authorList>
            <person name="Ahn J.O."/>
        </authorList>
    </citation>
    <scope>NUCLEOTIDE SEQUENCE [LARGE SCALE GENOMIC DNA]</scope>
    <source>
        <strain evidence="10 11">DS02</strain>
    </source>
</reference>
<dbReference type="UniPathway" id="UPA00035">
    <property type="reaction ID" value="UER00042"/>
</dbReference>
<dbReference type="STRING" id="45607.A0A2T0FPL0"/>
<dbReference type="InterPro" id="IPR001240">
    <property type="entry name" value="PRAI_dom"/>
</dbReference>
<dbReference type="InterPro" id="IPR044643">
    <property type="entry name" value="TrpF_fam"/>
</dbReference>
<name>A0A2T0FPL0_9ASCO</name>
<comment type="pathway">
    <text evidence="1">Amino-acid biosynthesis; L-tryptophan biosynthesis; L-tryptophan from chorismate: step 3/5.</text>
</comment>
<dbReference type="Gene3D" id="3.20.20.70">
    <property type="entry name" value="Aldolase class I"/>
    <property type="match status" value="1"/>
</dbReference>
<accession>A0A2T0FPL0</accession>
<dbReference type="EC" id="5.3.1.24" evidence="3"/>
<dbReference type="InterPro" id="IPR013785">
    <property type="entry name" value="Aldolase_TIM"/>
</dbReference>
<organism evidence="10 11">
    <name type="scientific">Wickerhamiella sorbophila</name>
    <dbReference type="NCBI Taxonomy" id="45607"/>
    <lineage>
        <taxon>Eukaryota</taxon>
        <taxon>Fungi</taxon>
        <taxon>Dikarya</taxon>
        <taxon>Ascomycota</taxon>
        <taxon>Saccharomycotina</taxon>
        <taxon>Dipodascomycetes</taxon>
        <taxon>Dipodascales</taxon>
        <taxon>Trichomonascaceae</taxon>
        <taxon>Wickerhamiella</taxon>
    </lineage>
</organism>
<dbReference type="OrthoDB" id="524799at2759"/>
<dbReference type="GO" id="GO:0000162">
    <property type="term" value="P:L-tryptophan biosynthetic process"/>
    <property type="evidence" value="ECO:0007669"/>
    <property type="project" value="UniProtKB-UniPathway"/>
</dbReference>
<dbReference type="PANTHER" id="PTHR42894">
    <property type="entry name" value="N-(5'-PHOSPHORIBOSYL)ANTHRANILATE ISOMERASE"/>
    <property type="match status" value="1"/>
</dbReference>
<proteinExistence type="inferred from homology"/>
<dbReference type="Pfam" id="PF00697">
    <property type="entry name" value="PRAI"/>
    <property type="match status" value="1"/>
</dbReference>
<evidence type="ECO:0000256" key="8">
    <source>
        <dbReference type="ARBA" id="ARBA00023235"/>
    </source>
</evidence>
<dbReference type="SUPFAM" id="SSF51366">
    <property type="entry name" value="Ribulose-phoshate binding barrel"/>
    <property type="match status" value="1"/>
</dbReference>
<comment type="similarity">
    <text evidence="2">Belongs to the TrpF family.</text>
</comment>
<dbReference type="InterPro" id="IPR011060">
    <property type="entry name" value="RibuloseP-bd_barrel"/>
</dbReference>
<evidence type="ECO:0000256" key="6">
    <source>
        <dbReference type="ARBA" id="ARBA00022822"/>
    </source>
</evidence>
<sequence>MVIVKICGVRRPQDAKIALENGANLIGIILVPDRKRTVDIQTAKAIAKVVHEFNRAPINIPEPEEETLWEQRARLLEIASHSNPMLVGVVQNQSLDDVLSLQREIGLDIVQFHGDEPLSWCREVPARTFKRFTPNTENFCDALEPDAHFLPLIDGEVGGNGEPVDWASLQQLAQEGGKFLLAGGLNSENVESACRVSGVVGVDVSGGVESYPYKDEKKIRSFIKAAKSLHQKEYQE</sequence>
<dbReference type="Proteomes" id="UP000238350">
    <property type="component" value="Unassembled WGS sequence"/>
</dbReference>
<keyword evidence="5" id="KW-0028">Amino-acid biosynthesis</keyword>
<evidence type="ECO:0000256" key="1">
    <source>
        <dbReference type="ARBA" id="ARBA00004664"/>
    </source>
</evidence>
<dbReference type="GO" id="GO:0004640">
    <property type="term" value="F:phosphoribosylanthranilate isomerase activity"/>
    <property type="evidence" value="ECO:0007669"/>
    <property type="project" value="UniProtKB-EC"/>
</dbReference>
<evidence type="ECO:0000256" key="7">
    <source>
        <dbReference type="ARBA" id="ARBA00023141"/>
    </source>
</evidence>
<keyword evidence="7" id="KW-0057">Aromatic amino acid biosynthesis</keyword>
<dbReference type="PANTHER" id="PTHR42894:SF1">
    <property type="entry name" value="N-(5'-PHOSPHORIBOSYL)ANTHRANILATE ISOMERASE"/>
    <property type="match status" value="1"/>
</dbReference>
<dbReference type="RefSeq" id="XP_024666869.1">
    <property type="nucleotide sequence ID" value="XM_024811101.1"/>
</dbReference>
<evidence type="ECO:0000256" key="4">
    <source>
        <dbReference type="ARBA" id="ARBA00022272"/>
    </source>
</evidence>
<evidence type="ECO:0000313" key="10">
    <source>
        <dbReference type="EMBL" id="PRT56924.1"/>
    </source>
</evidence>
<gene>
    <name evidence="10" type="ORF">B9G98_04544</name>
</gene>
<comment type="caution">
    <text evidence="10">The sequence shown here is derived from an EMBL/GenBank/DDBJ whole genome shotgun (WGS) entry which is preliminary data.</text>
</comment>
<feature type="domain" description="N-(5'phosphoribosyl) anthranilate isomerase (PRAI)" evidence="9">
    <location>
        <begin position="75"/>
        <end position="224"/>
    </location>
</feature>
<dbReference type="AlphaFoldDB" id="A0A2T0FPL0"/>
<protein>
    <recommendedName>
        <fullName evidence="4">N-(5'-phosphoribosyl)anthranilate isomerase</fullName>
        <ecNumber evidence="3">5.3.1.24</ecNumber>
    </recommendedName>
</protein>
<keyword evidence="6" id="KW-0822">Tryptophan biosynthesis</keyword>
<keyword evidence="11" id="KW-1185">Reference proteome</keyword>
<evidence type="ECO:0000256" key="2">
    <source>
        <dbReference type="ARBA" id="ARBA00007571"/>
    </source>
</evidence>
<evidence type="ECO:0000256" key="5">
    <source>
        <dbReference type="ARBA" id="ARBA00022605"/>
    </source>
</evidence>
<evidence type="ECO:0000256" key="3">
    <source>
        <dbReference type="ARBA" id="ARBA00012572"/>
    </source>
</evidence>
<evidence type="ECO:0000259" key="9">
    <source>
        <dbReference type="Pfam" id="PF00697"/>
    </source>
</evidence>